<protein>
    <submittedName>
        <fullName evidence="2">Uncharacterized protein</fullName>
    </submittedName>
</protein>
<feature type="region of interest" description="Disordered" evidence="1">
    <location>
        <begin position="1"/>
        <end position="48"/>
    </location>
</feature>
<evidence type="ECO:0000313" key="2">
    <source>
        <dbReference type="EMBL" id="CAA9229789.1"/>
    </source>
</evidence>
<name>A0A6J4HNK7_9ACTN</name>
<gene>
    <name evidence="2" type="ORF">AVDCRST_MAG50-1048</name>
</gene>
<feature type="non-terminal residue" evidence="2">
    <location>
        <position position="90"/>
    </location>
</feature>
<reference evidence="2" key="1">
    <citation type="submission" date="2020-02" db="EMBL/GenBank/DDBJ databases">
        <authorList>
            <person name="Meier V. D."/>
        </authorList>
    </citation>
    <scope>NUCLEOTIDE SEQUENCE</scope>
    <source>
        <strain evidence="2">AVDCRST_MAG50</strain>
    </source>
</reference>
<accession>A0A6J4HNK7</accession>
<proteinExistence type="predicted"/>
<dbReference type="EMBL" id="CADCTF010000057">
    <property type="protein sequence ID" value="CAA9229789.1"/>
    <property type="molecule type" value="Genomic_DNA"/>
</dbReference>
<evidence type="ECO:0000256" key="1">
    <source>
        <dbReference type="SAM" id="MobiDB-lite"/>
    </source>
</evidence>
<feature type="region of interest" description="Disordered" evidence="1">
    <location>
        <begin position="64"/>
        <end position="90"/>
    </location>
</feature>
<feature type="compositionally biased region" description="Low complexity" evidence="1">
    <location>
        <begin position="80"/>
        <end position="90"/>
    </location>
</feature>
<sequence>VHVPHQGHGSGRQRARGRRMVQRRPSRRLLRPPAGRTGRPCALRRSGGAGRHCEICAEADGPGARCHVGPAPGRDDPGRSRLAGGARAGV</sequence>
<feature type="compositionally biased region" description="Basic residues" evidence="1">
    <location>
        <begin position="11"/>
        <end position="30"/>
    </location>
</feature>
<dbReference type="AlphaFoldDB" id="A0A6J4HNK7"/>
<feature type="non-terminal residue" evidence="2">
    <location>
        <position position="1"/>
    </location>
</feature>
<organism evidence="2">
    <name type="scientific">uncultured Acidimicrobiales bacterium</name>
    <dbReference type="NCBI Taxonomy" id="310071"/>
    <lineage>
        <taxon>Bacteria</taxon>
        <taxon>Bacillati</taxon>
        <taxon>Actinomycetota</taxon>
        <taxon>Acidimicrobiia</taxon>
        <taxon>Acidimicrobiales</taxon>
        <taxon>environmental samples</taxon>
    </lineage>
</organism>